<organism evidence="1 2">
    <name type="scientific">Scortum barcoo</name>
    <name type="common">barcoo grunter</name>
    <dbReference type="NCBI Taxonomy" id="214431"/>
    <lineage>
        <taxon>Eukaryota</taxon>
        <taxon>Metazoa</taxon>
        <taxon>Chordata</taxon>
        <taxon>Craniata</taxon>
        <taxon>Vertebrata</taxon>
        <taxon>Euteleostomi</taxon>
        <taxon>Actinopterygii</taxon>
        <taxon>Neopterygii</taxon>
        <taxon>Teleostei</taxon>
        <taxon>Neoteleostei</taxon>
        <taxon>Acanthomorphata</taxon>
        <taxon>Eupercaria</taxon>
        <taxon>Centrarchiformes</taxon>
        <taxon>Terapontoidei</taxon>
        <taxon>Terapontidae</taxon>
        <taxon>Scortum</taxon>
    </lineage>
</organism>
<keyword evidence="2" id="KW-1185">Reference proteome</keyword>
<gene>
    <name evidence="1" type="ORF">L3Q82_022468</name>
</gene>
<dbReference type="EMBL" id="CM041534">
    <property type="protein sequence ID" value="KAI3373897.1"/>
    <property type="molecule type" value="Genomic_DNA"/>
</dbReference>
<dbReference type="Proteomes" id="UP000831701">
    <property type="component" value="Chromosome 4"/>
</dbReference>
<proteinExistence type="predicted"/>
<comment type="caution">
    <text evidence="1">The sequence shown here is derived from an EMBL/GenBank/DDBJ whole genome shotgun (WGS) entry which is preliminary data.</text>
</comment>
<reference evidence="1" key="1">
    <citation type="submission" date="2022-04" db="EMBL/GenBank/DDBJ databases">
        <title>Jade perch genome.</title>
        <authorList>
            <person name="Chao B."/>
        </authorList>
    </citation>
    <scope>NUCLEOTIDE SEQUENCE</scope>
    <source>
        <strain evidence="1">CB-2022</strain>
    </source>
</reference>
<protein>
    <submittedName>
        <fullName evidence="1">Uncharacterized protein</fullName>
    </submittedName>
</protein>
<evidence type="ECO:0000313" key="2">
    <source>
        <dbReference type="Proteomes" id="UP000831701"/>
    </source>
</evidence>
<evidence type="ECO:0000313" key="1">
    <source>
        <dbReference type="EMBL" id="KAI3373897.1"/>
    </source>
</evidence>
<accession>A0ACB8X2W7</accession>
<name>A0ACB8X2W7_9TELE</name>
<sequence length="651" mass="74828">MELENIVANTVLLKAREGGGGNRKGKSKKWKQLLQFPHISLCEELRQTTEKDYSSLCERQPIGRLLFRQFCETRPELKRAASSSWTLWRVRQSLHGSAEYEVTPDEKRKECGQELIDKYFNPKVDAASTDLCFEDLHRRFCMFKPFNTNCAYFIVQSSEDHVPEVEEAMMAQCTERLQQEACKELFKDCTKLIHDYLSVAPFADYLDSMYYNRFLQWKWLERQPVTKNTFRQYRVLGKGGFGEVCACQVRATGKMYACKKLEKKRIKKRKGESMALNEKQILEKVNSRFVVSLAYAYETKDALCLVLTLMNGGDLKFHIYHMGEAGFDERRAVFYSAEICCGLEDLHRERIVYRLASANLTRVCLIVFPLCPHSPSLSLSHRDLKPENILLDDHGHIRISDLGLAVHVPEGQTIKGRVGTVGYMAPEVVKNERYTFSPDWWALGCLLYEMIEGQSPFQQRKKKIKREEVERLVREVEEEYSSKFSEDAKSLCKMLLAKDPAERLGCQGGGASEVKAHPIFRSINFKRLEAGMLQAPFIPDPQAIYCKDVLDIEQFSTVKGVELEPKDESFYSKVSTGSVSIPWQNEMIETECFDELNVFHHDGTVPPDLDWRGQPSPPPKQGLLQRLFGRQVSGLASPRKYRYPFTSVHTS</sequence>